<dbReference type="Pfam" id="PF00625">
    <property type="entry name" value="Guanylate_kin"/>
    <property type="match status" value="1"/>
</dbReference>
<dbReference type="Gene3D" id="3.40.50.300">
    <property type="entry name" value="P-loop containing nucleotide triphosphate hydrolases"/>
    <property type="match status" value="1"/>
</dbReference>
<evidence type="ECO:0000256" key="4">
    <source>
        <dbReference type="SAM" id="MobiDB-lite"/>
    </source>
</evidence>
<dbReference type="CDD" id="cd06799">
    <property type="entry name" value="PDZ_MPP3-MPP4-MPP7-like"/>
    <property type="match status" value="1"/>
</dbReference>
<evidence type="ECO:0000256" key="2">
    <source>
        <dbReference type="ARBA" id="ARBA00022443"/>
    </source>
</evidence>
<proteinExistence type="inferred from homology"/>
<evidence type="ECO:0000313" key="10">
    <source>
        <dbReference type="Proteomes" id="UP000314980"/>
    </source>
</evidence>
<dbReference type="Proteomes" id="UP000314980">
    <property type="component" value="Unassembled WGS sequence"/>
</dbReference>
<evidence type="ECO:0000259" key="8">
    <source>
        <dbReference type="PROSITE" id="PS51022"/>
    </source>
</evidence>
<dbReference type="InterPro" id="IPR008144">
    <property type="entry name" value="Guanylate_kin-like_dom"/>
</dbReference>
<dbReference type="InterPro" id="IPR027417">
    <property type="entry name" value="P-loop_NTPase"/>
</dbReference>
<feature type="domain" description="SH3" evidence="5">
    <location>
        <begin position="195"/>
        <end position="265"/>
    </location>
</feature>
<dbReference type="PROSITE" id="PS50106">
    <property type="entry name" value="PDZ"/>
    <property type="match status" value="1"/>
</dbReference>
<name>A0A4W6FKA2_LATCA</name>
<reference evidence="9" key="2">
    <citation type="submission" date="2025-08" db="UniProtKB">
        <authorList>
            <consortium name="Ensembl"/>
        </authorList>
    </citation>
    <scope>IDENTIFICATION</scope>
</reference>
<evidence type="ECO:0000259" key="6">
    <source>
        <dbReference type="PROSITE" id="PS50052"/>
    </source>
</evidence>
<dbReference type="SUPFAM" id="SSF50156">
    <property type="entry name" value="PDZ domain-like"/>
    <property type="match status" value="1"/>
</dbReference>
<dbReference type="SUPFAM" id="SSF52540">
    <property type="entry name" value="P-loop containing nucleoside triphosphate hydrolases"/>
    <property type="match status" value="1"/>
</dbReference>
<feature type="domain" description="PDZ" evidence="7">
    <location>
        <begin position="106"/>
        <end position="187"/>
    </location>
</feature>
<dbReference type="Gene3D" id="2.30.30.40">
    <property type="entry name" value="SH3 Domains"/>
    <property type="match status" value="1"/>
</dbReference>
<dbReference type="InterPro" id="IPR008145">
    <property type="entry name" value="GK/Ca_channel_bsu"/>
</dbReference>
<dbReference type="PROSITE" id="PS50052">
    <property type="entry name" value="GUANYLATE_KINASE_2"/>
    <property type="match status" value="1"/>
</dbReference>
<dbReference type="CDD" id="cd00071">
    <property type="entry name" value="GMPK"/>
    <property type="match status" value="1"/>
</dbReference>
<reference evidence="10" key="1">
    <citation type="submission" date="2015-09" db="EMBL/GenBank/DDBJ databases">
        <authorList>
            <person name="Sai Rama Sridatta P."/>
        </authorList>
    </citation>
    <scope>NUCLEOTIDE SEQUENCE [LARGE SCALE GENOMIC DNA]</scope>
</reference>
<dbReference type="InterPro" id="IPR004172">
    <property type="entry name" value="L27_dom"/>
</dbReference>
<dbReference type="SMART" id="SM00228">
    <property type="entry name" value="PDZ"/>
    <property type="match status" value="1"/>
</dbReference>
<dbReference type="InterPro" id="IPR001452">
    <property type="entry name" value="SH3_domain"/>
</dbReference>
<dbReference type="Pfam" id="PF07653">
    <property type="entry name" value="SH3_2"/>
    <property type="match status" value="1"/>
</dbReference>
<dbReference type="InterPro" id="IPR020590">
    <property type="entry name" value="Guanylate_kinase_CS"/>
</dbReference>
<evidence type="ECO:0000256" key="3">
    <source>
        <dbReference type="PROSITE-ProRule" id="PRU00192"/>
    </source>
</evidence>
<sequence>MPVLTAGAGLHETLALLTSQLRPDANHKEDMVFLKDVFSERSLGYLMKIHEKLRQYERQSPTPVLHSASSLAEDHVPFMSHQAVLSVHDTVAQKNFDPLEEESVKIVRLVKNKEPLGATIRRDEATGAVIVARIMRGGAADRSGLVHVGDELREVNGVSVIHKRPDEISQLLSQSQGSITLKIIPAIKEEDRLRESKVYMRALFDYIPLEDKATPCQEAGLPFKRGDILQVVTQDDPTWWQAKRMGDSNLRAGLIPSKQFQESSWHLTQDLLFSLPFFLCISGLAVAGLRRSFRLSRKDRQGSSGEGSDPGDPDFLTYEEVTRYQQRSNERPRLVVLIGSLGARINELKQRVIAENPHRYAVAVPHTTRPKKPHEKEGVEYHFVTKQQFDADALNNKFIEHGEYKENQYGTSIEAIRSVQAKNKMCIVDVQPEALKRLRTAEFKPYVIFVKPRVPESRRRRSAATSPGGEKMTYRQEMRQSAIQIDQQYGHLVDRVLIKEDSASACAELRGILERLERESFWVPVSWVRT</sequence>
<dbReference type="PANTHER" id="PTHR23122">
    <property type="entry name" value="MEMBRANE-ASSOCIATED GUANYLATE KINASE MAGUK"/>
    <property type="match status" value="1"/>
</dbReference>
<evidence type="ECO:0000259" key="5">
    <source>
        <dbReference type="PROSITE" id="PS50002"/>
    </source>
</evidence>
<dbReference type="Pfam" id="PF00595">
    <property type="entry name" value="PDZ"/>
    <property type="match status" value="1"/>
</dbReference>
<dbReference type="GeneTree" id="ENSGT00940000157190"/>
<dbReference type="InterPro" id="IPR036034">
    <property type="entry name" value="PDZ_sf"/>
</dbReference>
<dbReference type="AlphaFoldDB" id="A0A4W6FKA2"/>
<dbReference type="Gene3D" id="2.30.42.10">
    <property type="match status" value="1"/>
</dbReference>
<dbReference type="Pfam" id="PF02828">
    <property type="entry name" value="L27"/>
    <property type="match status" value="1"/>
</dbReference>
<dbReference type="SUPFAM" id="SSF50044">
    <property type="entry name" value="SH3-domain"/>
    <property type="match status" value="1"/>
</dbReference>
<feature type="domain" description="Guanylate kinase-like" evidence="6">
    <location>
        <begin position="332"/>
        <end position="514"/>
    </location>
</feature>
<comment type="similarity">
    <text evidence="1">Belongs to the MAGUK family.</text>
</comment>
<evidence type="ECO:0000256" key="1">
    <source>
        <dbReference type="ARBA" id="ARBA00007014"/>
    </source>
</evidence>
<accession>A0A4W6FKA2</accession>
<feature type="domain" description="L27" evidence="8">
    <location>
        <begin position="6"/>
        <end position="61"/>
    </location>
</feature>
<organism evidence="9 10">
    <name type="scientific">Lates calcarifer</name>
    <name type="common">Barramundi</name>
    <name type="synonym">Holocentrus calcarifer</name>
    <dbReference type="NCBI Taxonomy" id="8187"/>
    <lineage>
        <taxon>Eukaryota</taxon>
        <taxon>Metazoa</taxon>
        <taxon>Chordata</taxon>
        <taxon>Craniata</taxon>
        <taxon>Vertebrata</taxon>
        <taxon>Euteleostomi</taxon>
        <taxon>Actinopterygii</taxon>
        <taxon>Neopterygii</taxon>
        <taxon>Teleostei</taxon>
        <taxon>Neoteleostei</taxon>
        <taxon>Acanthomorphata</taxon>
        <taxon>Carangaria</taxon>
        <taxon>Carangaria incertae sedis</taxon>
        <taxon>Centropomidae</taxon>
        <taxon>Lates</taxon>
    </lineage>
</organism>
<dbReference type="SMART" id="SM00569">
    <property type="entry name" value="L27"/>
    <property type="match status" value="1"/>
</dbReference>
<dbReference type="Ensembl" id="ENSLCAT00010052817.1">
    <property type="protein sequence ID" value="ENSLCAP00010051476.1"/>
    <property type="gene ID" value="ENSLCAG00010023956.1"/>
</dbReference>
<evidence type="ECO:0000313" key="9">
    <source>
        <dbReference type="Ensembl" id="ENSLCAP00010051476.1"/>
    </source>
</evidence>
<dbReference type="InterPro" id="IPR014775">
    <property type="entry name" value="L27_C"/>
</dbReference>
<dbReference type="FunFam" id="3.30.63.10:FF:000002">
    <property type="entry name" value="Guanylate kinase 1"/>
    <property type="match status" value="1"/>
</dbReference>
<evidence type="ECO:0000259" key="7">
    <source>
        <dbReference type="PROSITE" id="PS50106"/>
    </source>
</evidence>
<dbReference type="InterPro" id="IPR036028">
    <property type="entry name" value="SH3-like_dom_sf"/>
</dbReference>
<reference evidence="9" key="3">
    <citation type="submission" date="2025-09" db="UniProtKB">
        <authorList>
            <consortium name="Ensembl"/>
        </authorList>
    </citation>
    <scope>IDENTIFICATION</scope>
</reference>
<dbReference type="InterPro" id="IPR001478">
    <property type="entry name" value="PDZ"/>
</dbReference>
<protein>
    <submittedName>
        <fullName evidence="9">MAGUK p55 scaffold protein 3</fullName>
    </submittedName>
</protein>
<feature type="region of interest" description="Disordered" evidence="4">
    <location>
        <begin position="297"/>
        <end position="316"/>
    </location>
</feature>
<dbReference type="InterPro" id="IPR050716">
    <property type="entry name" value="MAGUK"/>
</dbReference>
<dbReference type="SMART" id="SM00326">
    <property type="entry name" value="SH3"/>
    <property type="match status" value="1"/>
</dbReference>
<dbReference type="SMART" id="SM00072">
    <property type="entry name" value="GuKc"/>
    <property type="match status" value="1"/>
</dbReference>
<dbReference type="PROSITE" id="PS50002">
    <property type="entry name" value="SH3"/>
    <property type="match status" value="1"/>
</dbReference>
<gene>
    <name evidence="9" type="primary">MPP3</name>
</gene>
<dbReference type="PROSITE" id="PS00856">
    <property type="entry name" value="GUANYLATE_KINASE_1"/>
    <property type="match status" value="1"/>
</dbReference>
<keyword evidence="2 3" id="KW-0728">SH3 domain</keyword>
<dbReference type="PROSITE" id="PS51022">
    <property type="entry name" value="L27"/>
    <property type="match status" value="1"/>
</dbReference>
<keyword evidence="10" id="KW-1185">Reference proteome</keyword>